<evidence type="ECO:0000313" key="3">
    <source>
        <dbReference type="Proteomes" id="UP000050360"/>
    </source>
</evidence>
<gene>
    <name evidence="2" type="ORF">MPEBLZ_01062</name>
</gene>
<organism evidence="2 3">
    <name type="scientific">Candidatus Methanoperedens nitratireducens</name>
    <dbReference type="NCBI Taxonomy" id="1392998"/>
    <lineage>
        <taxon>Archaea</taxon>
        <taxon>Methanobacteriati</taxon>
        <taxon>Methanobacteriota</taxon>
        <taxon>Stenosarchaea group</taxon>
        <taxon>Methanomicrobia</taxon>
        <taxon>Methanosarcinales</taxon>
        <taxon>ANME-2 cluster</taxon>
        <taxon>Candidatus Methanoperedentaceae</taxon>
        <taxon>Candidatus Methanoperedens</taxon>
    </lineage>
</organism>
<feature type="region of interest" description="Disordered" evidence="1">
    <location>
        <begin position="1999"/>
        <end position="2022"/>
    </location>
</feature>
<evidence type="ECO:0000313" key="2">
    <source>
        <dbReference type="EMBL" id="KPQ44358.1"/>
    </source>
</evidence>
<accession>A0A0P7ZK61</accession>
<dbReference type="EMBL" id="LKCM01000097">
    <property type="protein sequence ID" value="KPQ44358.1"/>
    <property type="molecule type" value="Genomic_DNA"/>
</dbReference>
<evidence type="ECO:0000256" key="1">
    <source>
        <dbReference type="SAM" id="MobiDB-lite"/>
    </source>
</evidence>
<comment type="caution">
    <text evidence="2">The sequence shown here is derived from an EMBL/GenBank/DDBJ whole genome shotgun (WGS) entry which is preliminary data.</text>
</comment>
<dbReference type="PATRIC" id="fig|1719120.3.peg.1145"/>
<name>A0A0P7ZK61_9EURY</name>
<feature type="compositionally biased region" description="Gly residues" evidence="1">
    <location>
        <begin position="2002"/>
        <end position="2022"/>
    </location>
</feature>
<reference evidence="2 3" key="1">
    <citation type="submission" date="2015-09" db="EMBL/GenBank/DDBJ databases">
        <title>A metagenomics-based metabolic model of nitrate-dependent anaerobic oxidation of methane by Methanoperedens-like archaea.</title>
        <authorList>
            <person name="Arshad A."/>
            <person name="Speth D.R."/>
            <person name="De Graaf R.M."/>
            <person name="Op Den Camp H.J."/>
            <person name="Jetten M.S."/>
            <person name="Welte C.U."/>
        </authorList>
    </citation>
    <scope>NUCLEOTIDE SEQUENCE [LARGE SCALE GENOMIC DNA]</scope>
</reference>
<proteinExistence type="predicted"/>
<dbReference type="Proteomes" id="UP000050360">
    <property type="component" value="Unassembled WGS sequence"/>
</dbReference>
<protein>
    <submittedName>
        <fullName evidence="2">Uncharacterized protein</fullName>
    </submittedName>
</protein>
<sequence>MTGYGKIIYLNSMTPKSVLLAMIVFVMFMLINPVALATSVQKFGIDSRTYASGDQISISGEILDGNSSGQIKIVIWQGDQFPEPANETTNTTIYAVDGSFSTTIPAPSGSGEYTIAAVDTGSGIISPWLNFNVLGINDPKTIKIVLTENDVLTVPLNSSDITGPLASGKTGGNISFDGITYHFLVSDDNIAYLDDDPDMNLTSDSSGNAVVGNLVEGSKIKLNTSTYTIISIHNETQIVMARPVVPSFSGGESVNVTLLAMNATNLPLGSIVIPLNLIKSDGTSTTTNVTTNSNGIGTTNISVPTEAGVNHLIAGNVGHLSFVVDPVEMFGDLLSQENKAKHTFSRSETLTAVAYLKNRSSGEPISTATVNASISGQSMSYDLTLAFDSSMGAYTANYTIPVDAPLDTYNVKYTARIGSQIQHAYTNYNLKAYDLFLKAVSKENDESDGFAPGREAFLLLAGTDLGDGSRLDINNMTGGLDRQKFRLNITNDRAKSENTNWTVMNLTTFYSYKNVPLDVQDEIKRKMGDNVTIINFTAPAANGIYDIVVQVNLTQWTIVKTSISIQDIFVRGEPVNRNGWFNPRIAPGAFARLLIMAFDPSTGEQLSADNIHDAGLVEVFSESADDVVTQYMLNSTLETIEIPYMGQVKALKFQVNDSYLGFHFVKFWINATVNGVPKTVIGNGWFDEKSYTIMARPVYDTGTGMFKTFGGNDGINLSVYVEDMSGNNVSGASIEVQNVKYGMTGENVPLNSSQTSFTTNSNGMVTVTIDPTGTLKSGFYNVRVKMTTQEGVIDYGNGWFEVRNFIFFAYSTSWDAAVNKPIRFSLNAFNSNFQNKSASVTLTRINSMGDWEMMTPPSVFNDTDVPAGQINGTYTYEHPGLPEGGDYEFVFEANDGSSTEVGYAWVHVTPFIAWIDTYGKYEFSTSGFLNFTVVASGDRFGGATHNITNITIEKVMQEGMQMTTYRNKSQMASITTTQTIAEKTAEDRINVSVNTTDWGQGGYSMMLKVKDNQSNEIYTQFWFQLKLASVTVPELTRITINGGQFYTNTTAINATHDIIANKDKFANGSTGTITAGKASGRNLGDEDYELTMIVSDGNNQVVEIWNHSLVPYFAMVAIDTINNTVYMEFENRSEPPQERIQYYNLSDNTTTRVFNASVGDNFTDYTGRTWKITEITSDGTIKLQGINTLKNGLMVSPSVMAESKSGKFLMGNMQDEEWRNVDLDGDGQYYGNERYNILMVDLAENETYNKVYVSNISNFSSGTYIDASSGAGVQFGGDPVYLLSNKYTSNAYMLDFTTYRKGWGGMNLGTFANGSVIKIPFLVLKPDGTPVSGSNVSIDFLMDQGRGKYNLSGINNTTDQNGLAIISINSTINSIPTGAWMIFYNASIDSNYATADEDMFWEMPRFELRNFMITGALGIPGQIDLTRLSDNNISDGLPGNNMLLGFGDEIEFKRGIGTWWNDSQKYQLEYPFEKWYFNNTAQGFNYSPDWGITMYPGNETLINSSSAKNVITYNVTLINNTGDHLVLDLGMYEYQMWLFNVTSIGAGNTTINMSYKGWPWTMPGGGSGSPGPIRQTFNTGMNWWIGGLDFTVEAIYQGNNTVVLRLNRPVLVGEVNSASELMDNNTANGELDKMRGSVNKVTFNSTDYLVYGYEDKAPTSADGMQFGRDTMDSVLVENLTNSSSKVYRIGEPIPELDNYYAASAPEWGGKLVLLNNSTTQVFPIQQWGADAPIYYAGTFSDADIGGDLATMGGGGGGNMPAGDISSDKNYSILMLDTIPNGVNYPTQATYDDDPDMTWMDDWTDPSSPAFYDMYGPERGRGDAIPMGMFNPLNPTVNMSEKGAWDIGTGNMDNYPLAFPTIKINMSANTAKATTFIQKQDFDKNDSITLYVAAKDFTGTPINGIAVLTKIKMSFGGSLTTGPFNDLPKTWDINNINVTLVEGEGLIRMNKTQMPADLKAGGNYDFIFGEFTAFIDVIDNDNAGRTETLKKNFFIMDKNMPKGGPGEGSGGGPGGDGGGEGGI</sequence>